<dbReference type="EMBL" id="CP015519">
    <property type="protein sequence ID" value="APG27211.1"/>
    <property type="molecule type" value="Genomic_DNA"/>
</dbReference>
<organism evidence="2 3">
    <name type="scientific">Syntrophotalea acetylenivorans</name>
    <dbReference type="NCBI Taxonomy" id="1842532"/>
    <lineage>
        <taxon>Bacteria</taxon>
        <taxon>Pseudomonadati</taxon>
        <taxon>Thermodesulfobacteriota</taxon>
        <taxon>Desulfuromonadia</taxon>
        <taxon>Desulfuromonadales</taxon>
        <taxon>Syntrophotaleaceae</taxon>
        <taxon>Syntrophotalea</taxon>
    </lineage>
</organism>
<sequence length="223" mass="25060">MAALKIFEVSKAKATENINLKLRVLREYVAHGLPWKCNRDGEVIRDSETGARQLDFVPKNELAFAKWTTDTSKEKRYCNCDHNISEIISRHGAFSSHGPDSLKSRPTEHAKAKALFKAIKKTEADQLAKENQKDLLKQLKAEVSHLEAVAQEEGAYVVEALDKMAKMEKQVKDLERALSEAKAAHEETVKRMTVVIASKDVEISSLRKQFAEKFGLRPVEEGG</sequence>
<dbReference type="STRING" id="1842532.A7E78_04785"/>
<proteinExistence type="predicted"/>
<evidence type="ECO:0000313" key="3">
    <source>
        <dbReference type="Proteomes" id="UP000182517"/>
    </source>
</evidence>
<keyword evidence="1" id="KW-0175">Coiled coil</keyword>
<dbReference type="AlphaFoldDB" id="A0A1L3GMT5"/>
<dbReference type="KEGG" id="pef:A7E78_04785"/>
<accession>A0A1L3GMT5</accession>
<keyword evidence="3" id="KW-1185">Reference proteome</keyword>
<name>A0A1L3GMT5_9BACT</name>
<protein>
    <submittedName>
        <fullName evidence="2">Uncharacterized protein</fullName>
    </submittedName>
</protein>
<dbReference type="Proteomes" id="UP000182517">
    <property type="component" value="Chromosome"/>
</dbReference>
<evidence type="ECO:0000313" key="2">
    <source>
        <dbReference type="EMBL" id="APG27211.1"/>
    </source>
</evidence>
<gene>
    <name evidence="2" type="ORF">A7E78_04785</name>
</gene>
<feature type="coiled-coil region" evidence="1">
    <location>
        <begin position="129"/>
        <end position="191"/>
    </location>
</feature>
<dbReference type="RefSeq" id="WP_072283175.1">
    <property type="nucleotide sequence ID" value="NZ_CP015519.1"/>
</dbReference>
<evidence type="ECO:0000256" key="1">
    <source>
        <dbReference type="SAM" id="Coils"/>
    </source>
</evidence>
<reference evidence="2 3" key="1">
    <citation type="journal article" date="2017" name="Genome Announc.">
        <title>Complete Genome Sequences of Two Acetylene-Fermenting Pelobacter acetylenicus Strains.</title>
        <authorList>
            <person name="Sutton J.M."/>
            <person name="Baesman S.M."/>
            <person name="Fierst J.L."/>
            <person name="Poret-Peterson A.T."/>
            <person name="Oremland R.S."/>
            <person name="Dunlap D.S."/>
            <person name="Akob D.M."/>
        </authorList>
    </citation>
    <scope>NUCLEOTIDE SEQUENCE [LARGE SCALE GENOMIC DNA]</scope>
    <source>
        <strain evidence="2 3">SFB93</strain>
    </source>
</reference>